<evidence type="ECO:0000256" key="1">
    <source>
        <dbReference type="ARBA" id="ARBA00007513"/>
    </source>
</evidence>
<dbReference type="GO" id="GO:0006826">
    <property type="term" value="P:iron ion transport"/>
    <property type="evidence" value="ECO:0007669"/>
    <property type="project" value="InterPro"/>
</dbReference>
<feature type="domain" description="Ferritin-like diiron" evidence="9">
    <location>
        <begin position="71"/>
        <end position="216"/>
    </location>
</feature>
<accession>A0AAD2FHJ7</accession>
<feature type="chain" id="PRO_5042234366" description="Ferritin" evidence="8">
    <location>
        <begin position="20"/>
        <end position="234"/>
    </location>
</feature>
<evidence type="ECO:0000256" key="6">
    <source>
        <dbReference type="PIRSR" id="PIRSR601519-1"/>
    </source>
</evidence>
<comment type="caution">
    <text evidence="10">The sequence shown here is derived from an EMBL/GenBank/DDBJ whole genome shotgun (WGS) entry which is preliminary data.</text>
</comment>
<dbReference type="InterPro" id="IPR009040">
    <property type="entry name" value="Ferritin-like_diiron"/>
</dbReference>
<evidence type="ECO:0000256" key="4">
    <source>
        <dbReference type="ARBA" id="ARBA00023002"/>
    </source>
</evidence>
<dbReference type="EMBL" id="CAKOGP040000224">
    <property type="protein sequence ID" value="CAJ1932332.1"/>
    <property type="molecule type" value="Genomic_DNA"/>
</dbReference>
<dbReference type="InterPro" id="IPR041719">
    <property type="entry name" value="Ferritin_prok"/>
</dbReference>
<organism evidence="10 11">
    <name type="scientific">Cylindrotheca closterium</name>
    <dbReference type="NCBI Taxonomy" id="2856"/>
    <lineage>
        <taxon>Eukaryota</taxon>
        <taxon>Sar</taxon>
        <taxon>Stramenopiles</taxon>
        <taxon>Ochrophyta</taxon>
        <taxon>Bacillariophyta</taxon>
        <taxon>Bacillariophyceae</taxon>
        <taxon>Bacillariophycidae</taxon>
        <taxon>Bacillariales</taxon>
        <taxon>Bacillariaceae</taxon>
        <taxon>Cylindrotheca</taxon>
    </lineage>
</organism>
<dbReference type="CDD" id="cd01055">
    <property type="entry name" value="Nonheme_Ferritin"/>
    <property type="match status" value="1"/>
</dbReference>
<dbReference type="GO" id="GO:0005829">
    <property type="term" value="C:cytosol"/>
    <property type="evidence" value="ECO:0007669"/>
    <property type="project" value="TreeGrafter"/>
</dbReference>
<evidence type="ECO:0000256" key="5">
    <source>
        <dbReference type="ARBA" id="ARBA00023004"/>
    </source>
</evidence>
<dbReference type="InterPro" id="IPR012347">
    <property type="entry name" value="Ferritin-like"/>
</dbReference>
<evidence type="ECO:0000256" key="8">
    <source>
        <dbReference type="SAM" id="SignalP"/>
    </source>
</evidence>
<proteinExistence type="inferred from homology"/>
<comment type="catalytic activity">
    <reaction evidence="7">
        <text>4 Fe(2+) + O2 + 4 H(+) = 4 Fe(3+) + 2 H2O</text>
        <dbReference type="Rhea" id="RHEA:11148"/>
        <dbReference type="ChEBI" id="CHEBI:15377"/>
        <dbReference type="ChEBI" id="CHEBI:15378"/>
        <dbReference type="ChEBI" id="CHEBI:15379"/>
        <dbReference type="ChEBI" id="CHEBI:29033"/>
        <dbReference type="ChEBI" id="CHEBI:29034"/>
        <dbReference type="EC" id="1.16.3.1"/>
    </reaction>
</comment>
<feature type="binding site" evidence="6">
    <location>
        <position position="165"/>
    </location>
    <ligand>
        <name>Fe cation</name>
        <dbReference type="ChEBI" id="CHEBI:24875"/>
        <label>1</label>
    </ligand>
</feature>
<dbReference type="InterPro" id="IPR009078">
    <property type="entry name" value="Ferritin-like_SF"/>
</dbReference>
<dbReference type="InterPro" id="IPR008331">
    <property type="entry name" value="Ferritin_DPS_dom"/>
</dbReference>
<dbReference type="PANTHER" id="PTHR11431">
    <property type="entry name" value="FERRITIN"/>
    <property type="match status" value="1"/>
</dbReference>
<feature type="binding site" evidence="6">
    <location>
        <position position="124"/>
    </location>
    <ligand>
        <name>Fe cation</name>
        <dbReference type="ChEBI" id="CHEBI:24875"/>
        <label>1</label>
    </ligand>
</feature>
<feature type="binding site" evidence="6">
    <location>
        <position position="198"/>
    </location>
    <ligand>
        <name>Fe cation</name>
        <dbReference type="ChEBI" id="CHEBI:24875"/>
        <label>1</label>
    </ligand>
</feature>
<dbReference type="InterPro" id="IPR001519">
    <property type="entry name" value="Ferritin"/>
</dbReference>
<keyword evidence="2 7" id="KW-0409">Iron storage</keyword>
<evidence type="ECO:0000256" key="7">
    <source>
        <dbReference type="RuleBase" id="RU361145"/>
    </source>
</evidence>
<dbReference type="GO" id="GO:0004322">
    <property type="term" value="F:ferroxidase activity"/>
    <property type="evidence" value="ECO:0007669"/>
    <property type="project" value="UniProtKB-EC"/>
</dbReference>
<dbReference type="GO" id="GO:0008198">
    <property type="term" value="F:ferrous iron binding"/>
    <property type="evidence" value="ECO:0007669"/>
    <property type="project" value="TreeGrafter"/>
</dbReference>
<sequence>MKFSLSAALLLVVAPTAFGLQSNYLTQLNGGMMASTSSSSGSFFPAPTETMTNTASPVSNGSFNAPMASSSTPSQELLNLWSAQVSVELSASQLYLSASIWFRNRGYPGMAAWMLEESDEERGHGFAILEFAMKKGFPVVLEALDAPRNDWTAPIEVWESIMDAEQTNTQNLMRLAHAANGCGDYAAMAFLDPFHAEQLEAEDKVSGILNKVRYATPELMAQLDYDLGEEEEEH</sequence>
<evidence type="ECO:0000313" key="10">
    <source>
        <dbReference type="EMBL" id="CAJ1932332.1"/>
    </source>
</evidence>
<keyword evidence="8" id="KW-0732">Signal</keyword>
<comment type="function">
    <text evidence="7">Stores iron in a soluble, non-toxic, readily available form. Important for iron homeostasis. Iron is taken up in the ferrous form and deposited as ferric hydroxides after oxidation.</text>
</comment>
<dbReference type="PANTHER" id="PTHR11431:SF127">
    <property type="entry name" value="BACTERIAL NON-HEME FERRITIN"/>
    <property type="match status" value="1"/>
</dbReference>
<feature type="binding site" evidence="6">
    <location>
        <position position="88"/>
    </location>
    <ligand>
        <name>Fe cation</name>
        <dbReference type="ChEBI" id="CHEBI:24875"/>
        <label>1</label>
    </ligand>
</feature>
<feature type="signal peptide" evidence="8">
    <location>
        <begin position="1"/>
        <end position="19"/>
    </location>
</feature>
<name>A0AAD2FHJ7_9STRA</name>
<dbReference type="GO" id="GO:0006879">
    <property type="term" value="P:intracellular iron ion homeostasis"/>
    <property type="evidence" value="ECO:0007669"/>
    <property type="project" value="UniProtKB-KW"/>
</dbReference>
<comment type="similarity">
    <text evidence="1 7">Belongs to the ferritin family.</text>
</comment>
<dbReference type="Proteomes" id="UP001295423">
    <property type="component" value="Unassembled WGS sequence"/>
</dbReference>
<feature type="binding site" evidence="6">
    <location>
        <position position="121"/>
    </location>
    <ligand>
        <name>Fe cation</name>
        <dbReference type="ChEBI" id="CHEBI:24875"/>
        <label>1</label>
    </ligand>
</feature>
<dbReference type="PROSITE" id="PS50905">
    <property type="entry name" value="FERRITIN_LIKE"/>
    <property type="match status" value="1"/>
</dbReference>
<gene>
    <name evidence="10" type="ORF">CYCCA115_LOCUS2783</name>
</gene>
<evidence type="ECO:0000313" key="11">
    <source>
        <dbReference type="Proteomes" id="UP001295423"/>
    </source>
</evidence>
<dbReference type="GO" id="GO:0008199">
    <property type="term" value="F:ferric iron binding"/>
    <property type="evidence" value="ECO:0007669"/>
    <property type="project" value="InterPro"/>
</dbReference>
<dbReference type="Gene3D" id="1.20.1260.10">
    <property type="match status" value="1"/>
</dbReference>
<dbReference type="AlphaFoldDB" id="A0AAD2FHJ7"/>
<keyword evidence="11" id="KW-1185">Reference proteome</keyword>
<evidence type="ECO:0000256" key="3">
    <source>
        <dbReference type="ARBA" id="ARBA00022723"/>
    </source>
</evidence>
<reference evidence="10" key="1">
    <citation type="submission" date="2023-08" db="EMBL/GenBank/DDBJ databases">
        <authorList>
            <person name="Audoor S."/>
            <person name="Bilcke G."/>
        </authorList>
    </citation>
    <scope>NUCLEOTIDE SEQUENCE</scope>
</reference>
<evidence type="ECO:0000256" key="2">
    <source>
        <dbReference type="ARBA" id="ARBA00022434"/>
    </source>
</evidence>
<keyword evidence="4 7" id="KW-0560">Oxidoreductase</keyword>
<evidence type="ECO:0000259" key="9">
    <source>
        <dbReference type="PROSITE" id="PS50905"/>
    </source>
</evidence>
<dbReference type="Pfam" id="PF00210">
    <property type="entry name" value="Ferritin"/>
    <property type="match status" value="1"/>
</dbReference>
<keyword evidence="5 6" id="KW-0408">Iron</keyword>
<protein>
    <recommendedName>
        <fullName evidence="7">Ferritin</fullName>
        <ecNumber evidence="7">1.16.3.1</ecNumber>
    </recommendedName>
</protein>
<keyword evidence="3 6" id="KW-0479">Metal-binding</keyword>
<dbReference type="SUPFAM" id="SSF47240">
    <property type="entry name" value="Ferritin-like"/>
    <property type="match status" value="1"/>
</dbReference>
<dbReference type="EC" id="1.16.3.1" evidence="7"/>